<feature type="region of interest" description="Disordered" evidence="2">
    <location>
        <begin position="503"/>
        <end position="530"/>
    </location>
</feature>
<feature type="coiled-coil region" evidence="1">
    <location>
        <begin position="576"/>
        <end position="734"/>
    </location>
</feature>
<dbReference type="RefSeq" id="WP_201627926.1">
    <property type="nucleotide sequence ID" value="NZ_CP068114.1"/>
</dbReference>
<dbReference type="EMBL" id="CP068114">
    <property type="protein sequence ID" value="QQS88668.1"/>
    <property type="molecule type" value="Genomic_DNA"/>
</dbReference>
<dbReference type="SUPFAM" id="SSF103515">
    <property type="entry name" value="Autotransporter"/>
    <property type="match status" value="1"/>
</dbReference>
<accession>A0ABX7CGQ7</accession>
<organism evidence="5 6">
    <name type="scientific">Fusobacterium canifelinum</name>
    <dbReference type="NCBI Taxonomy" id="285729"/>
    <lineage>
        <taxon>Bacteria</taxon>
        <taxon>Fusobacteriati</taxon>
        <taxon>Fusobacteriota</taxon>
        <taxon>Fusobacteriia</taxon>
        <taxon>Fusobacteriales</taxon>
        <taxon>Fusobacteriaceae</taxon>
        <taxon>Fusobacterium</taxon>
    </lineage>
</organism>
<keyword evidence="6" id="KW-1185">Reference proteome</keyword>
<dbReference type="PROSITE" id="PS51208">
    <property type="entry name" value="AUTOTRANSPORTER"/>
    <property type="match status" value="1"/>
</dbReference>
<dbReference type="PANTHER" id="PTHR42264">
    <property type="entry name" value="EPHRIN_REC_LIKE DOMAIN-CONTAINING PROTEIN"/>
    <property type="match status" value="1"/>
</dbReference>
<keyword evidence="1" id="KW-0175">Coiled coil</keyword>
<dbReference type="Proteomes" id="UP000595375">
    <property type="component" value="Chromosome"/>
</dbReference>
<dbReference type="InterPro" id="IPR005546">
    <property type="entry name" value="Autotransporte_beta"/>
</dbReference>
<evidence type="ECO:0000256" key="1">
    <source>
        <dbReference type="SAM" id="Coils"/>
    </source>
</evidence>
<evidence type="ECO:0000313" key="6">
    <source>
        <dbReference type="Proteomes" id="UP000595375"/>
    </source>
</evidence>
<proteinExistence type="predicted"/>
<feature type="region of interest" description="Disordered" evidence="2">
    <location>
        <begin position="1180"/>
        <end position="1199"/>
    </location>
</feature>
<dbReference type="InterPro" id="IPR036709">
    <property type="entry name" value="Autotransporte_beta_dom_sf"/>
</dbReference>
<dbReference type="SMART" id="SM00869">
    <property type="entry name" value="Autotransporter"/>
    <property type="match status" value="1"/>
</dbReference>
<evidence type="ECO:0000256" key="3">
    <source>
        <dbReference type="SAM" id="SignalP"/>
    </source>
</evidence>
<evidence type="ECO:0000313" key="5">
    <source>
        <dbReference type="EMBL" id="QQS88668.1"/>
    </source>
</evidence>
<evidence type="ECO:0000259" key="4">
    <source>
        <dbReference type="PROSITE" id="PS51208"/>
    </source>
</evidence>
<feature type="chain" id="PRO_5045894533" evidence="3">
    <location>
        <begin position="21"/>
        <end position="1531"/>
    </location>
</feature>
<reference evidence="5 6" key="1">
    <citation type="submission" date="2021-01" db="EMBL/GenBank/DDBJ databases">
        <title>FDA dAtabase for Regulatory Grade micrObial Sequences (FDA-ARGOS): Supporting development and validation of Infectious Disease Dx tests.</title>
        <authorList>
            <person name="Sproer C."/>
            <person name="Gronow S."/>
            <person name="Severitt S."/>
            <person name="Schroder I."/>
            <person name="Tallon L."/>
            <person name="Sadzewicz L."/>
            <person name="Zhao X."/>
            <person name="Boylan J."/>
            <person name="Ott S."/>
            <person name="Bowen H."/>
            <person name="Vavikolanu K."/>
            <person name="Mehta A."/>
            <person name="Aluvathingal J."/>
            <person name="Nadendla S."/>
            <person name="Lowell S."/>
            <person name="Myers T."/>
            <person name="Yan Y."/>
            <person name="Sichtig H."/>
        </authorList>
    </citation>
    <scope>NUCLEOTIDE SEQUENCE [LARGE SCALE GENOMIC DNA]</scope>
    <source>
        <strain evidence="5 6">FDAARGOS_1126</strain>
    </source>
</reference>
<keyword evidence="3" id="KW-0732">Signal</keyword>
<protein>
    <submittedName>
        <fullName evidence="5">Autotransporter domain-containing protein</fullName>
    </submittedName>
</protein>
<feature type="domain" description="Autotransporter" evidence="4">
    <location>
        <begin position="1282"/>
        <end position="1531"/>
    </location>
</feature>
<feature type="signal peptide" evidence="3">
    <location>
        <begin position="1"/>
        <end position="20"/>
    </location>
</feature>
<evidence type="ECO:0000256" key="2">
    <source>
        <dbReference type="SAM" id="MobiDB-lite"/>
    </source>
</evidence>
<name>A0ABX7CGQ7_9FUSO</name>
<sequence length="1531" mass="167922">MFGKKYLFVLALLVTTISYAESFNISQETKKETKEILKHTKDDSSKLGSFAVSGNAIIFQRNGSLVNNGFLKGSINATGEEAKGKSKKGEITVEGQGNGISSVGYSPFSNKNDVNKSIEKVENKGFIAGEANLKGGNAEIYGEVSSISTGNGILAYALADYGEIIGSDGKDSGIVDGIGGASKSASAMSLKNTFTVGNNVVKKNDSIIKTPHERDFNGKNNQIYLKKVENYGTISGNIKIKTEAGYPRETTTILGEEGIIQPQWRSISTTASGNGISGFSYITTPVKQTYAENKINKIVISSIDNKSLIEGNVVLEAGSKGTLTYTHSYGSGNGISAISYTNNNAKQETIASIEEIKNEGFIKGYLKEIAGENTSRGWHEYSNAKATASGNGVSVYSRSSNYQVKNNEASLKKVENKGFISGKIFAKAGAGYGENMAQIESSGNGLAVFSRGKQKKVVIEDVKNDGIINGKAIVYGGKDKKALDAQIADRRFYVPINEKSLPAGESDNLKEDNSGYLVPPKTQEEKERRERNEKILALQKELKEKLNLNQKDIYEIEKGVKDSDRKILEEGKRIYLEGIQPEIKKLNEKILKLEDNAKWNPNYDRTELNELKAKMKDLEEREKKYSNLAPESMIIESLEAYNNKVNLLEDELKKVEKELAEKKENLKFHKEGTYGYIQTQKEINNLKVKLENEKKELAKKLKEKENLSEGTKKLFALKTEIQKIEKEILALSEKKEGAPTINHKENVIQTTSDVYASGNGISVQQEGTGGSEFGGLTNKGVVSGYAEVYHGHSQGNYTRIAYQGSGAGLAVRGEVQKKVINIGIISGSDFALLSAGKKEDTYNVNDPNFLSGFKDGVDNYGILAGRVIIGGYKSSASANEGYEYFETIYKDKNHYNNLGLFLVLDKQGEVKKIIKGNNSGKYEGKDIVNIDGLDESYQNENNLIENKIINGVGKDGLIITKESQNKNIDNSIVNGFKTAVKIRNNGLTKISNSTINANGFGKSYAILGDEGANKVEITNKSIINGKIDLGAGDDVLIVGGDSKLNREVNLGTGNNTLSFGKRENETRALSHSVFGTSLTTSPIFIGVVENANNVEVNENIALSSSSRISGVKELNVTNGKTLDYYFAGKENQAFADLAGSNRVLKVNGNGRVNLVPVGDKIQIGYEKDLLGFTFATNNGNNSSNSNNNSGNNNNNSKNIPNIPNGNFFIDPRLTPFEKYSKGAFDAYIIDYKKTGIDFLKDYKSSQEVFKNYLYNLTNNNPVGYLKDSAIDTVLAYYKASTDSNFAKKGQITVSGETFNIRNKYYENNKVVSNGALAEINYGTSDDTNIGLNIGGGKSKVKSTNEDLKSEVLVLGVNAEYRVKNFSWKNEISYGRIKPKKYSALDMYSLYSQLGYNIPLSETWTLTPKVSVFLSKVKQKEMTVNNIKVAKDDDTFVETTVGTELNKKFMFGNNGINFELGVDYSMVKDLDDSKAHFVGGSTEFDLRNYDRKNRATAEIKFGYEHISGVTATFRIRKNKDITSSGFGLGYKF</sequence>
<gene>
    <name evidence="5" type="ORF">I6I83_02815</name>
</gene>